<feature type="region of interest" description="Disordered" evidence="1">
    <location>
        <begin position="390"/>
        <end position="432"/>
    </location>
</feature>
<feature type="compositionally biased region" description="Polar residues" evidence="1">
    <location>
        <begin position="72"/>
        <end position="87"/>
    </location>
</feature>
<feature type="compositionally biased region" description="Basic residues" evidence="1">
    <location>
        <begin position="50"/>
        <end position="59"/>
    </location>
</feature>
<dbReference type="EMBL" id="JBANMG010000002">
    <property type="protein sequence ID" value="KAK6956477.1"/>
    <property type="molecule type" value="Genomic_DNA"/>
</dbReference>
<name>A0AAX6MVP9_9PEZI</name>
<proteinExistence type="predicted"/>
<accession>A0AAX6MVP9</accession>
<comment type="caution">
    <text evidence="2">The sequence shown here is derived from an EMBL/GenBank/DDBJ whole genome shotgun (WGS) entry which is preliminary data.</text>
</comment>
<protein>
    <submittedName>
        <fullName evidence="2">Uncharacterized protein</fullName>
    </submittedName>
</protein>
<gene>
    <name evidence="2" type="ORF">Daesc_001755</name>
</gene>
<feature type="compositionally biased region" description="Acidic residues" evidence="1">
    <location>
        <begin position="399"/>
        <end position="420"/>
    </location>
</feature>
<evidence type="ECO:0000313" key="2">
    <source>
        <dbReference type="EMBL" id="KAK6956477.1"/>
    </source>
</evidence>
<evidence type="ECO:0000313" key="3">
    <source>
        <dbReference type="Proteomes" id="UP001369815"/>
    </source>
</evidence>
<evidence type="ECO:0000256" key="1">
    <source>
        <dbReference type="SAM" id="MobiDB-lite"/>
    </source>
</evidence>
<reference evidence="2 3" key="1">
    <citation type="journal article" date="2024" name="Front Chem Biol">
        <title>Unveiling the potential of Daldinia eschscholtzii MFLUCC 19-0629 through bioactivity and bioinformatics studies for enhanced sustainable agriculture production.</title>
        <authorList>
            <person name="Brooks S."/>
            <person name="Weaver J.A."/>
            <person name="Klomchit A."/>
            <person name="Alharthi S.A."/>
            <person name="Onlamun T."/>
            <person name="Nurani R."/>
            <person name="Vong T.K."/>
            <person name="Alberti F."/>
            <person name="Greco C."/>
        </authorList>
    </citation>
    <scope>NUCLEOTIDE SEQUENCE [LARGE SCALE GENOMIC DNA]</scope>
    <source>
        <strain evidence="2">MFLUCC 19-0629</strain>
    </source>
</reference>
<dbReference type="Proteomes" id="UP001369815">
    <property type="component" value="Unassembled WGS sequence"/>
</dbReference>
<sequence length="432" mass="48401">MSGRRRPATRQTEASEPEEPVEPVARQTRRGTRRPDASIEPGSQLEVKTSRRGPRQRRHGSPENVVMDEGTKASTSHVNPESENSDMASVPGPVVFQDDALSEAGDIDGSVEMDAARIEDMLDFDIPKLLRRSSKMYDVLSSINTNQPSTEDLSRLNVARKTYNQARLPFADVSTFLIEPINFPEDFDPGVRAKMQRAIYSGNIISLLSSMVDVMVGKMEPLTILEQLDNSFPASFYPNCRENDGTGLLLDLAFRIRLRHVIELLVTEPSADPHELAASVFYIQSSDASNSSEEATGLEQYKPLAGIDINGNSYPYESYQARIKETLSMLPLHDRFEAESRLDQKCPREKLFSDLRSWGLDMYRLLNTPANQEKASAAKTSQEEAAYELVRRGESESLFVDDNEEAREDSDSESDMDAAEYDQLPTQEPKYA</sequence>
<keyword evidence="3" id="KW-1185">Reference proteome</keyword>
<organism evidence="2 3">
    <name type="scientific">Daldinia eschscholtzii</name>
    <dbReference type="NCBI Taxonomy" id="292717"/>
    <lineage>
        <taxon>Eukaryota</taxon>
        <taxon>Fungi</taxon>
        <taxon>Dikarya</taxon>
        <taxon>Ascomycota</taxon>
        <taxon>Pezizomycotina</taxon>
        <taxon>Sordariomycetes</taxon>
        <taxon>Xylariomycetidae</taxon>
        <taxon>Xylariales</taxon>
        <taxon>Hypoxylaceae</taxon>
        <taxon>Daldinia</taxon>
    </lineage>
</organism>
<dbReference type="AlphaFoldDB" id="A0AAX6MVP9"/>
<feature type="region of interest" description="Disordered" evidence="1">
    <location>
        <begin position="1"/>
        <end position="90"/>
    </location>
</feature>